<sequence>MERKTIVDDKSVKNRNLILGVFFDAIGMLSFTVPMVGEFSDVIWAPTAAYLMTRMYKGTVGKVGGVVTFLEEIIPFTDIIPSFTLTWIYNYVIKKSQ</sequence>
<dbReference type="Proteomes" id="UP000005566">
    <property type="component" value="Unassembled WGS sequence"/>
</dbReference>
<feature type="transmembrane region" description="Helical" evidence="1">
    <location>
        <begin position="73"/>
        <end position="92"/>
    </location>
</feature>
<keyword evidence="1" id="KW-0812">Transmembrane</keyword>
<keyword evidence="3" id="KW-1185">Reference proteome</keyword>
<evidence type="ECO:0000256" key="1">
    <source>
        <dbReference type="SAM" id="Phobius"/>
    </source>
</evidence>
<dbReference type="EMBL" id="AHKF01000019">
    <property type="protein sequence ID" value="EIA08079.1"/>
    <property type="molecule type" value="Genomic_DNA"/>
</dbReference>
<dbReference type="OrthoDB" id="1144067at2"/>
<protein>
    <submittedName>
        <fullName evidence="2">Uncharacterized protein</fullName>
    </submittedName>
</protein>
<feature type="transmembrane region" description="Helical" evidence="1">
    <location>
        <begin position="16"/>
        <end position="36"/>
    </location>
</feature>
<keyword evidence="1" id="KW-1133">Transmembrane helix</keyword>
<organism evidence="2 3">
    <name type="scientific">Flavobacterium frigoris (strain PS1)</name>
    <dbReference type="NCBI Taxonomy" id="1086011"/>
    <lineage>
        <taxon>Bacteria</taxon>
        <taxon>Pseudomonadati</taxon>
        <taxon>Bacteroidota</taxon>
        <taxon>Flavobacteriia</taxon>
        <taxon>Flavobacteriales</taxon>
        <taxon>Flavobacteriaceae</taxon>
        <taxon>Flavobacterium</taxon>
    </lineage>
</organism>
<dbReference type="RefSeq" id="WP_007138787.1">
    <property type="nucleotide sequence ID" value="NZ_AHKF01000019.1"/>
</dbReference>
<gene>
    <name evidence="2" type="ORF">HJ01_02610</name>
</gene>
<dbReference type="AlphaFoldDB" id="H7FTT8"/>
<name>H7FTT8_FLAFP</name>
<comment type="caution">
    <text evidence="2">The sequence shown here is derived from an EMBL/GenBank/DDBJ whole genome shotgun (WGS) entry which is preliminary data.</text>
</comment>
<dbReference type="eggNOG" id="ENOG5032S11">
    <property type="taxonomic scope" value="Bacteria"/>
</dbReference>
<accession>H7FTT8</accession>
<keyword evidence="1" id="KW-0472">Membrane</keyword>
<dbReference type="PATRIC" id="fig|1086011.3.peg.2556"/>
<evidence type="ECO:0000313" key="3">
    <source>
        <dbReference type="Proteomes" id="UP000005566"/>
    </source>
</evidence>
<proteinExistence type="predicted"/>
<dbReference type="STRING" id="1086011.HJ01_02610"/>
<evidence type="ECO:0000313" key="2">
    <source>
        <dbReference type="EMBL" id="EIA08079.1"/>
    </source>
</evidence>
<reference evidence="2 3" key="1">
    <citation type="journal article" date="2014" name="Acta Crystallogr. D">
        <title>Structure-based characterization and antifreeze properties of a hyperactive ice-binding protein from the Antarctic bacterium Flavobacterium frigoris PS1.</title>
        <authorList>
            <person name="Do H."/>
            <person name="Kim S.J."/>
            <person name="Kim H.J."/>
            <person name="Lee J.H."/>
        </authorList>
    </citation>
    <scope>NUCLEOTIDE SEQUENCE [LARGE SCALE GENOMIC DNA]</scope>
    <source>
        <strain evidence="2 3">PS1</strain>
    </source>
</reference>